<dbReference type="GO" id="GO:0016788">
    <property type="term" value="F:hydrolase activity, acting on ester bonds"/>
    <property type="evidence" value="ECO:0007669"/>
    <property type="project" value="InterPro"/>
</dbReference>
<dbReference type="Proteomes" id="UP000823661">
    <property type="component" value="Unassembled WGS sequence"/>
</dbReference>
<dbReference type="PRINTS" id="PR01607">
    <property type="entry name" value="APYRASEFAMLY"/>
</dbReference>
<dbReference type="Pfam" id="PF00149">
    <property type="entry name" value="Metallophos"/>
    <property type="match status" value="1"/>
</dbReference>
<evidence type="ECO:0000313" key="5">
    <source>
        <dbReference type="Proteomes" id="UP000823661"/>
    </source>
</evidence>
<comment type="caution">
    <text evidence="4">The sequence shown here is derived from an EMBL/GenBank/DDBJ whole genome shotgun (WGS) entry which is preliminary data.</text>
</comment>
<sequence length="300" mass="32935">MPGITFWNRCLILNRYNAMLTGFKVDKTISMVALLCAAFLLAGAVSAGAQELVILHTNDTHSHIDPVKAGPEAGLGGVIERAAYIDSVRSAVGRRNLLLVDAGDFSQGSSYFTILKGDLEVELLNEMGYDVTALGNHEFDNGPEDLARRLKKARFRVVCANYDFSGSELEKYVRPYTIVRKAGRKIGIIGLLVDVTKVVDRSIAGKLRYIDPVAVTNRYSELLKKKGCDMVIVLSHLGIEKSDFTDIHLAEASHNVDMIIGGHSHTFLEEPVYVEDADGDEVMIVTDGCWGLYVGKLEIE</sequence>
<reference evidence="4" key="2">
    <citation type="journal article" date="2021" name="PeerJ">
        <title>Extensive microbial diversity within the chicken gut microbiome revealed by metagenomics and culture.</title>
        <authorList>
            <person name="Gilroy R."/>
            <person name="Ravi A."/>
            <person name="Getino M."/>
            <person name="Pursley I."/>
            <person name="Horton D.L."/>
            <person name="Alikhan N.F."/>
            <person name="Baker D."/>
            <person name="Gharbi K."/>
            <person name="Hall N."/>
            <person name="Watson M."/>
            <person name="Adriaenssens E.M."/>
            <person name="Foster-Nyarko E."/>
            <person name="Jarju S."/>
            <person name="Secka A."/>
            <person name="Antonio M."/>
            <person name="Oren A."/>
            <person name="Chaudhuri R.R."/>
            <person name="La Ragione R."/>
            <person name="Hildebrand F."/>
            <person name="Pallen M.J."/>
        </authorList>
    </citation>
    <scope>NUCLEOTIDE SEQUENCE</scope>
    <source>
        <strain evidence="4">B1-20833</strain>
    </source>
</reference>
<dbReference type="InterPro" id="IPR006146">
    <property type="entry name" value="5'-Nucleotdase_CS"/>
</dbReference>
<dbReference type="InterPro" id="IPR006179">
    <property type="entry name" value="5_nucleotidase/apyrase"/>
</dbReference>
<evidence type="ECO:0000256" key="1">
    <source>
        <dbReference type="ARBA" id="ARBA00006654"/>
    </source>
</evidence>
<gene>
    <name evidence="4" type="ORF">IAC06_00465</name>
</gene>
<dbReference type="AlphaFoldDB" id="A0A9D9EQM9"/>
<organism evidence="4 5">
    <name type="scientific">Candidatus Cryptobacteroides intestinavium</name>
    <dbReference type="NCBI Taxonomy" id="2840766"/>
    <lineage>
        <taxon>Bacteria</taxon>
        <taxon>Pseudomonadati</taxon>
        <taxon>Bacteroidota</taxon>
        <taxon>Bacteroidia</taxon>
        <taxon>Bacteroidales</taxon>
        <taxon>Candidatus Cryptobacteroides</taxon>
    </lineage>
</organism>
<feature type="domain" description="Calcineurin-like phosphoesterase" evidence="3">
    <location>
        <begin position="53"/>
        <end position="266"/>
    </location>
</feature>
<dbReference type="GO" id="GO:0009166">
    <property type="term" value="P:nucleotide catabolic process"/>
    <property type="evidence" value="ECO:0007669"/>
    <property type="project" value="InterPro"/>
</dbReference>
<proteinExistence type="inferred from homology"/>
<evidence type="ECO:0000259" key="3">
    <source>
        <dbReference type="Pfam" id="PF00149"/>
    </source>
</evidence>
<dbReference type="PROSITE" id="PS00785">
    <property type="entry name" value="5_NUCLEOTIDASE_1"/>
    <property type="match status" value="1"/>
</dbReference>
<dbReference type="PANTHER" id="PTHR11575">
    <property type="entry name" value="5'-NUCLEOTIDASE-RELATED"/>
    <property type="match status" value="1"/>
</dbReference>
<accession>A0A9D9EQM9</accession>
<evidence type="ECO:0000313" key="4">
    <source>
        <dbReference type="EMBL" id="MBO8451345.1"/>
    </source>
</evidence>
<dbReference type="EMBL" id="JADIMI010000007">
    <property type="protein sequence ID" value="MBO8451345.1"/>
    <property type="molecule type" value="Genomic_DNA"/>
</dbReference>
<keyword evidence="2" id="KW-0547">Nucleotide-binding</keyword>
<dbReference type="PANTHER" id="PTHR11575:SF24">
    <property type="entry name" value="5'-NUCLEOTIDASE"/>
    <property type="match status" value="1"/>
</dbReference>
<dbReference type="GO" id="GO:0000166">
    <property type="term" value="F:nucleotide binding"/>
    <property type="evidence" value="ECO:0007669"/>
    <property type="project" value="UniProtKB-KW"/>
</dbReference>
<keyword evidence="2" id="KW-0378">Hydrolase</keyword>
<evidence type="ECO:0000256" key="2">
    <source>
        <dbReference type="RuleBase" id="RU362119"/>
    </source>
</evidence>
<dbReference type="PROSITE" id="PS00786">
    <property type="entry name" value="5_NUCLEOTIDASE_2"/>
    <property type="match status" value="1"/>
</dbReference>
<protein>
    <submittedName>
        <fullName evidence="4">Metallophosphoesterase</fullName>
    </submittedName>
</protein>
<dbReference type="InterPro" id="IPR029052">
    <property type="entry name" value="Metallo-depent_PP-like"/>
</dbReference>
<reference evidence="4" key="1">
    <citation type="submission" date="2020-10" db="EMBL/GenBank/DDBJ databases">
        <authorList>
            <person name="Gilroy R."/>
        </authorList>
    </citation>
    <scope>NUCLEOTIDE SEQUENCE</scope>
    <source>
        <strain evidence="4">B1-20833</strain>
    </source>
</reference>
<dbReference type="Gene3D" id="3.60.21.10">
    <property type="match status" value="1"/>
</dbReference>
<name>A0A9D9EQM9_9BACT</name>
<dbReference type="GO" id="GO:0046872">
    <property type="term" value="F:metal ion binding"/>
    <property type="evidence" value="ECO:0007669"/>
    <property type="project" value="InterPro"/>
</dbReference>
<dbReference type="InterPro" id="IPR004843">
    <property type="entry name" value="Calcineurin-like_PHP"/>
</dbReference>
<dbReference type="SUPFAM" id="SSF56300">
    <property type="entry name" value="Metallo-dependent phosphatases"/>
    <property type="match status" value="1"/>
</dbReference>
<comment type="similarity">
    <text evidence="1 2">Belongs to the 5'-nucleotidase family.</text>
</comment>